<organism evidence="2">
    <name type="scientific">Sporisorium scitamineum</name>
    <dbReference type="NCBI Taxonomy" id="49012"/>
    <lineage>
        <taxon>Eukaryota</taxon>
        <taxon>Fungi</taxon>
        <taxon>Dikarya</taxon>
        <taxon>Basidiomycota</taxon>
        <taxon>Ustilaginomycotina</taxon>
        <taxon>Ustilaginomycetes</taxon>
        <taxon>Ustilaginales</taxon>
        <taxon>Ustilaginaceae</taxon>
        <taxon>Sporisorium</taxon>
    </lineage>
</organism>
<name>A0A127ZIW4_9BASI</name>
<proteinExistence type="predicted"/>
<accession>A0A127ZIW4</accession>
<evidence type="ECO:0000256" key="1">
    <source>
        <dbReference type="SAM" id="SignalP"/>
    </source>
</evidence>
<sequence>MLWSFRSTFLLGLIWPFGLFVVAPNTDPKLSDDEKGIYHNWNMDYQLHYNPYRYNPKRTPYLMHLLPAHPNLQQDALEHARITGYGPYVVEHKRGVSYAMTMIPGDREVAHRWNLRQNDKTAVDINVMWKIDHNGAKMLRFDAWTAGARAHQVASMQELIDSYKPRARP</sequence>
<feature type="signal peptide" evidence="1">
    <location>
        <begin position="1"/>
        <end position="24"/>
    </location>
</feature>
<dbReference type="OrthoDB" id="2547287at2759"/>
<gene>
    <name evidence="2" type="ORF">SPSC_06227</name>
</gene>
<reference evidence="2" key="1">
    <citation type="submission" date="2014-06" db="EMBL/GenBank/DDBJ databases">
        <authorList>
            <person name="Ju J."/>
            <person name="Zhang J."/>
        </authorList>
    </citation>
    <scope>NUCLEOTIDE SEQUENCE</scope>
    <source>
        <strain evidence="2">SscI8</strain>
    </source>
</reference>
<protein>
    <submittedName>
        <fullName evidence="2">Uncharacterized protein</fullName>
    </submittedName>
</protein>
<evidence type="ECO:0000313" key="2">
    <source>
        <dbReference type="EMBL" id="CDU26060.1"/>
    </source>
</evidence>
<keyword evidence="1" id="KW-0732">Signal</keyword>
<feature type="chain" id="PRO_5007281356" evidence="1">
    <location>
        <begin position="25"/>
        <end position="169"/>
    </location>
</feature>
<dbReference type="EMBL" id="LK056692">
    <property type="protein sequence ID" value="CDU26060.1"/>
    <property type="molecule type" value="Genomic_DNA"/>
</dbReference>
<dbReference type="AlphaFoldDB" id="A0A127ZIW4"/>